<reference evidence="3" key="1">
    <citation type="journal article" date="2020" name="BMC Genomics">
        <title>Correction to: Identification and distribution of gene clusters required for synthesis of sphingolipid metabolism inhibitors in diverse species of the filamentous fungus Fusarium.</title>
        <authorList>
            <person name="Kim H.S."/>
            <person name="Lohmar J.M."/>
            <person name="Busman M."/>
            <person name="Brown D.W."/>
            <person name="Naumann T.A."/>
            <person name="Divon H.H."/>
            <person name="Lysoe E."/>
            <person name="Uhlig S."/>
            <person name="Proctor R.H."/>
        </authorList>
    </citation>
    <scope>NUCLEOTIDE SEQUENCE</scope>
    <source>
        <strain evidence="3">NRRL 22465</strain>
    </source>
</reference>
<organism evidence="3 4">
    <name type="scientific">Fusarium zealandicum</name>
    <dbReference type="NCBI Taxonomy" id="1053134"/>
    <lineage>
        <taxon>Eukaryota</taxon>
        <taxon>Fungi</taxon>
        <taxon>Dikarya</taxon>
        <taxon>Ascomycota</taxon>
        <taxon>Pezizomycotina</taxon>
        <taxon>Sordariomycetes</taxon>
        <taxon>Hypocreomycetidae</taxon>
        <taxon>Hypocreales</taxon>
        <taxon>Nectriaceae</taxon>
        <taxon>Fusarium</taxon>
        <taxon>Fusarium staphyleae species complex</taxon>
    </lineage>
</organism>
<feature type="compositionally biased region" description="Acidic residues" evidence="2">
    <location>
        <begin position="133"/>
        <end position="146"/>
    </location>
</feature>
<feature type="region of interest" description="Disordered" evidence="2">
    <location>
        <begin position="209"/>
        <end position="230"/>
    </location>
</feature>
<evidence type="ECO:0000313" key="4">
    <source>
        <dbReference type="Proteomes" id="UP000635477"/>
    </source>
</evidence>
<dbReference type="AlphaFoldDB" id="A0A8H4UKK5"/>
<protein>
    <submittedName>
        <fullName evidence="3">Uncharacterized protein</fullName>
    </submittedName>
</protein>
<dbReference type="PANTHER" id="PTHR22705:SF0">
    <property type="entry name" value="ZZ-TYPE ZINC FINGER-CONTAINING PROTEIN 3"/>
    <property type="match status" value="1"/>
</dbReference>
<reference evidence="3" key="2">
    <citation type="submission" date="2020-05" db="EMBL/GenBank/DDBJ databases">
        <authorList>
            <person name="Kim H.-S."/>
            <person name="Proctor R.H."/>
            <person name="Brown D.W."/>
        </authorList>
    </citation>
    <scope>NUCLEOTIDE SEQUENCE</scope>
    <source>
        <strain evidence="3">NRRL 22465</strain>
    </source>
</reference>
<evidence type="ECO:0000313" key="3">
    <source>
        <dbReference type="EMBL" id="KAF4978038.1"/>
    </source>
</evidence>
<feature type="region of interest" description="Disordered" evidence="2">
    <location>
        <begin position="121"/>
        <end position="184"/>
    </location>
</feature>
<dbReference type="OrthoDB" id="20473at2759"/>
<comment type="caution">
    <text evidence="3">The sequence shown here is derived from an EMBL/GenBank/DDBJ whole genome shotgun (WGS) entry which is preliminary data.</text>
</comment>
<sequence length="258" mass="27523">MMPALTISTDTPPCDGPSSPTRPPISPLTPTLSSAQLPPATNAADAGSRPALTHSQPDQAGILPPAPQPIAFDSNPDVIALKSAISILQIQRQRATADIQALSRAKDEAVQDPEAFVKDLVAGKINAPAKDDSDSDSDDDDDEDEQGVNSQHQDDGGEGSSKQRTASEPRAWTSIPQPQNVVRCPPVNWSQYAVVGDSLDKLHNEQVTRPSQGTPAFVGTNGTYEFKGEGKQERYMGVAAPYAPTQDRLHKKPKSKRS</sequence>
<name>A0A8H4UKK5_9HYPO</name>
<feature type="coiled-coil region" evidence="1">
    <location>
        <begin position="85"/>
        <end position="112"/>
    </location>
</feature>
<dbReference type="EMBL" id="JABEYC010000398">
    <property type="protein sequence ID" value="KAF4978038.1"/>
    <property type="molecule type" value="Genomic_DNA"/>
</dbReference>
<feature type="region of interest" description="Disordered" evidence="2">
    <location>
        <begin position="1"/>
        <end position="74"/>
    </location>
</feature>
<keyword evidence="4" id="KW-1185">Reference proteome</keyword>
<keyword evidence="1" id="KW-0175">Coiled coil</keyword>
<dbReference type="InterPro" id="IPR037830">
    <property type="entry name" value="ZZZ3"/>
</dbReference>
<dbReference type="Proteomes" id="UP000635477">
    <property type="component" value="Unassembled WGS sequence"/>
</dbReference>
<evidence type="ECO:0000256" key="1">
    <source>
        <dbReference type="SAM" id="Coils"/>
    </source>
</evidence>
<feature type="compositionally biased region" description="Polar residues" evidence="2">
    <location>
        <begin position="1"/>
        <end position="11"/>
    </location>
</feature>
<accession>A0A8H4UKK5</accession>
<proteinExistence type="predicted"/>
<evidence type="ECO:0000256" key="2">
    <source>
        <dbReference type="SAM" id="MobiDB-lite"/>
    </source>
</evidence>
<gene>
    <name evidence="3" type="ORF">FZEAL_5503</name>
</gene>
<dbReference type="PANTHER" id="PTHR22705">
    <property type="entry name" value="ZINC FINGER, ZZ DOMAIN CONTAINING 3"/>
    <property type="match status" value="1"/>
</dbReference>